<feature type="transmembrane region" description="Helical" evidence="6">
    <location>
        <begin position="74"/>
        <end position="94"/>
    </location>
</feature>
<feature type="transmembrane region" description="Helical" evidence="6">
    <location>
        <begin position="346"/>
        <end position="365"/>
    </location>
</feature>
<feature type="transmembrane region" description="Helical" evidence="6">
    <location>
        <begin position="195"/>
        <end position="212"/>
    </location>
</feature>
<protein>
    <recommendedName>
        <fullName evidence="9">Polysaccharide biosynthesis protein C-terminal domain-containing protein</fullName>
    </recommendedName>
</protein>
<feature type="transmembrane region" description="Helical" evidence="6">
    <location>
        <begin position="277"/>
        <end position="299"/>
    </location>
</feature>
<dbReference type="GO" id="GO:0005886">
    <property type="term" value="C:plasma membrane"/>
    <property type="evidence" value="ECO:0007669"/>
    <property type="project" value="UniProtKB-SubCell"/>
</dbReference>
<evidence type="ECO:0000256" key="3">
    <source>
        <dbReference type="ARBA" id="ARBA00022692"/>
    </source>
</evidence>
<feature type="transmembrane region" description="Helical" evidence="6">
    <location>
        <begin position="314"/>
        <end position="334"/>
    </location>
</feature>
<dbReference type="OrthoDB" id="3246647at2"/>
<feature type="transmembrane region" description="Helical" evidence="6">
    <location>
        <begin position="156"/>
        <end position="174"/>
    </location>
</feature>
<dbReference type="InterPro" id="IPR050833">
    <property type="entry name" value="Poly_Biosynth_Transport"/>
</dbReference>
<evidence type="ECO:0000256" key="1">
    <source>
        <dbReference type="ARBA" id="ARBA00004651"/>
    </source>
</evidence>
<proteinExistence type="predicted"/>
<accession>A0A1C7E8M3</accession>
<dbReference type="KEGG" id="ppla:BBI15_07550"/>
<keyword evidence="4 6" id="KW-1133">Transmembrane helix</keyword>
<evidence type="ECO:0000313" key="7">
    <source>
        <dbReference type="EMBL" id="ANU20079.1"/>
    </source>
</evidence>
<evidence type="ECO:0008006" key="9">
    <source>
        <dbReference type="Google" id="ProtNLM"/>
    </source>
</evidence>
<sequence>MKIIKNLSWIFFANIFSALGKWLIIILIANRLSPVEVGVYSLAFAVSAPIILFGNMKLRSLYITREENIEDYILIRYFMSLVVLFLLSVISYIFYNQYFIIVFLVGLAKILDLQSDIFYAVPHKKNKLEIIGKIMICKQLCILIGFSYVLYFWGNLTLALLTQIFIQVLFVIFIEKKLIYTFKFLTIKKVNMVSFKKILWLGVPLGLVQMIFSANVNIPRYVLEYFEGPKVLGFFSAIMYIITVSNLFMNSVSQVFLPKISRLYKDKNYKKIKEITYIYLSSTALVLGFLMIILTYYFGETLLRIIYGVEYAEYSQVLLVVSISNAIGLLSWNFDTALMGINYITIQLKIVIIVLLLSLPVSIFLISSYGIVGAAFSLAILSFIQLVLRLLFFNIRIKSLIENTEKVIG</sequence>
<dbReference type="STRING" id="1038856.BBI15_07550"/>
<dbReference type="EMBL" id="CP016539">
    <property type="protein sequence ID" value="ANU20079.1"/>
    <property type="molecule type" value="Genomic_DNA"/>
</dbReference>
<keyword evidence="2" id="KW-1003">Cell membrane</keyword>
<feature type="transmembrane region" description="Helical" evidence="6">
    <location>
        <begin position="371"/>
        <end position="392"/>
    </location>
</feature>
<keyword evidence="8" id="KW-1185">Reference proteome</keyword>
<feature type="transmembrane region" description="Helical" evidence="6">
    <location>
        <begin position="7"/>
        <end position="29"/>
    </location>
</feature>
<dbReference type="Proteomes" id="UP000092650">
    <property type="component" value="Chromosome"/>
</dbReference>
<dbReference type="InterPro" id="IPR002797">
    <property type="entry name" value="Polysacc_synth"/>
</dbReference>
<dbReference type="RefSeq" id="WP_068869835.1">
    <property type="nucleotide sequence ID" value="NZ_CP016539.2"/>
</dbReference>
<feature type="transmembrane region" description="Helical" evidence="6">
    <location>
        <begin position="232"/>
        <end position="257"/>
    </location>
</feature>
<evidence type="ECO:0000256" key="5">
    <source>
        <dbReference type="ARBA" id="ARBA00023136"/>
    </source>
</evidence>
<dbReference type="PANTHER" id="PTHR30250:SF11">
    <property type="entry name" value="O-ANTIGEN TRANSPORTER-RELATED"/>
    <property type="match status" value="1"/>
</dbReference>
<evidence type="ECO:0000256" key="4">
    <source>
        <dbReference type="ARBA" id="ARBA00022989"/>
    </source>
</evidence>
<name>A0A1C7E8M3_9BACL</name>
<reference evidence="7" key="1">
    <citation type="submission" date="2016-10" db="EMBL/GenBank/DDBJ databases">
        <authorList>
            <person name="See-Too W.S."/>
        </authorList>
    </citation>
    <scope>NUCLEOTIDE SEQUENCE [LARGE SCALE GENOMIC DNA]</scope>
    <source>
        <strain evidence="7">DSM 23997</strain>
    </source>
</reference>
<keyword evidence="3 6" id="KW-0812">Transmembrane</keyword>
<dbReference type="Pfam" id="PF01943">
    <property type="entry name" value="Polysacc_synt"/>
    <property type="match status" value="1"/>
</dbReference>
<dbReference type="PANTHER" id="PTHR30250">
    <property type="entry name" value="PST FAMILY PREDICTED COLANIC ACID TRANSPORTER"/>
    <property type="match status" value="1"/>
</dbReference>
<feature type="transmembrane region" description="Helical" evidence="6">
    <location>
        <begin position="35"/>
        <end position="53"/>
    </location>
</feature>
<evidence type="ECO:0000256" key="2">
    <source>
        <dbReference type="ARBA" id="ARBA00022475"/>
    </source>
</evidence>
<comment type="subcellular location">
    <subcellularLocation>
        <location evidence="1">Cell membrane</location>
        <topology evidence="1">Multi-pass membrane protein</topology>
    </subcellularLocation>
</comment>
<dbReference type="AlphaFoldDB" id="A0A1C7E8M3"/>
<feature type="transmembrane region" description="Helical" evidence="6">
    <location>
        <begin position="100"/>
        <end position="121"/>
    </location>
</feature>
<feature type="transmembrane region" description="Helical" evidence="6">
    <location>
        <begin position="130"/>
        <end position="150"/>
    </location>
</feature>
<evidence type="ECO:0000256" key="6">
    <source>
        <dbReference type="SAM" id="Phobius"/>
    </source>
</evidence>
<evidence type="ECO:0000313" key="8">
    <source>
        <dbReference type="Proteomes" id="UP000092650"/>
    </source>
</evidence>
<organism evidence="7 8">
    <name type="scientific">Planococcus plakortidis</name>
    <dbReference type="NCBI Taxonomy" id="1038856"/>
    <lineage>
        <taxon>Bacteria</taxon>
        <taxon>Bacillati</taxon>
        <taxon>Bacillota</taxon>
        <taxon>Bacilli</taxon>
        <taxon>Bacillales</taxon>
        <taxon>Caryophanaceae</taxon>
        <taxon>Planococcus</taxon>
    </lineage>
</organism>
<keyword evidence="5 6" id="KW-0472">Membrane</keyword>
<gene>
    <name evidence="7" type="ORF">BBI15_07550</name>
</gene>